<reference evidence="9" key="1">
    <citation type="submission" date="2021-11" db="EMBL/GenBank/DDBJ databases">
        <authorList>
            <person name="Herlambang A."/>
            <person name="Guo Y."/>
            <person name="Takashima Y."/>
            <person name="Nishizawa T."/>
        </authorList>
    </citation>
    <scope>NUCLEOTIDE SEQUENCE</scope>
    <source>
        <strain evidence="9">E1425</strain>
    </source>
</reference>
<keyword evidence="10" id="KW-1185">Reference proteome</keyword>
<evidence type="ECO:0000256" key="3">
    <source>
        <dbReference type="ARBA" id="ARBA00023125"/>
    </source>
</evidence>
<dbReference type="GO" id="GO:0005634">
    <property type="term" value="C:nucleus"/>
    <property type="evidence" value="ECO:0007669"/>
    <property type="project" value="UniProtKB-SubCell"/>
</dbReference>
<dbReference type="Gene3D" id="1.20.5.170">
    <property type="match status" value="1"/>
</dbReference>
<dbReference type="CDD" id="cd14687">
    <property type="entry name" value="bZIP_ATF2"/>
    <property type="match status" value="1"/>
</dbReference>
<feature type="domain" description="BZIP" evidence="8">
    <location>
        <begin position="343"/>
        <end position="406"/>
    </location>
</feature>
<evidence type="ECO:0000256" key="1">
    <source>
        <dbReference type="ARBA" id="ARBA00004123"/>
    </source>
</evidence>
<feature type="compositionally biased region" description="Low complexity" evidence="7">
    <location>
        <begin position="71"/>
        <end position="86"/>
    </location>
</feature>
<evidence type="ECO:0000256" key="5">
    <source>
        <dbReference type="ARBA" id="ARBA00023242"/>
    </source>
</evidence>
<dbReference type="PRINTS" id="PR00043">
    <property type="entry name" value="LEUZIPPRJUN"/>
</dbReference>
<dbReference type="InterPro" id="IPR051027">
    <property type="entry name" value="bZIP_transcription_factors"/>
</dbReference>
<feature type="region of interest" description="Disordered" evidence="7">
    <location>
        <begin position="71"/>
        <end position="155"/>
    </location>
</feature>
<evidence type="ECO:0000313" key="10">
    <source>
        <dbReference type="Proteomes" id="UP000827284"/>
    </source>
</evidence>
<evidence type="ECO:0000256" key="4">
    <source>
        <dbReference type="ARBA" id="ARBA00023163"/>
    </source>
</evidence>
<dbReference type="PANTHER" id="PTHR19304">
    <property type="entry name" value="CYCLIC-AMP RESPONSE ELEMENT BINDING PROTEIN"/>
    <property type="match status" value="1"/>
</dbReference>
<keyword evidence="3" id="KW-0238">DNA-binding</keyword>
<keyword evidence="6" id="KW-0175">Coiled coil</keyword>
<keyword evidence="2" id="KW-0805">Transcription regulation</keyword>
<comment type="subcellular location">
    <subcellularLocation>
        <location evidence="1">Nucleus</location>
    </subcellularLocation>
</comment>
<feature type="compositionally biased region" description="Polar residues" evidence="7">
    <location>
        <begin position="87"/>
        <end position="104"/>
    </location>
</feature>
<feature type="compositionally biased region" description="Low complexity" evidence="7">
    <location>
        <begin position="271"/>
        <end position="280"/>
    </location>
</feature>
<dbReference type="PROSITE" id="PS00036">
    <property type="entry name" value="BZIP_BASIC"/>
    <property type="match status" value="1"/>
</dbReference>
<feature type="region of interest" description="Disordered" evidence="7">
    <location>
        <begin position="181"/>
        <end position="347"/>
    </location>
</feature>
<reference evidence="9" key="2">
    <citation type="journal article" date="2022" name="Microbiol. Resour. Announc.">
        <title>Whole-Genome Sequence of Entomortierella parvispora E1425, a Mucoromycotan Fungus Associated with Burkholderiaceae-Related Endosymbiotic Bacteria.</title>
        <authorList>
            <person name="Herlambang A."/>
            <person name="Guo Y."/>
            <person name="Takashima Y."/>
            <person name="Narisawa K."/>
            <person name="Ohta H."/>
            <person name="Nishizawa T."/>
        </authorList>
    </citation>
    <scope>NUCLEOTIDE SEQUENCE</scope>
    <source>
        <strain evidence="9">E1425</strain>
    </source>
</reference>
<feature type="compositionally biased region" description="Low complexity" evidence="7">
    <location>
        <begin position="127"/>
        <end position="139"/>
    </location>
</feature>
<dbReference type="Pfam" id="PF00170">
    <property type="entry name" value="bZIP_1"/>
    <property type="match status" value="1"/>
</dbReference>
<evidence type="ECO:0000256" key="2">
    <source>
        <dbReference type="ARBA" id="ARBA00023015"/>
    </source>
</evidence>
<dbReference type="AlphaFoldDB" id="A0A9P3LT48"/>
<feature type="compositionally biased region" description="Polar residues" evidence="7">
    <location>
        <begin position="194"/>
        <end position="211"/>
    </location>
</feature>
<dbReference type="InterPro" id="IPR002112">
    <property type="entry name" value="Leuzip_Jun"/>
</dbReference>
<proteinExistence type="predicted"/>
<feature type="coiled-coil region" evidence="6">
    <location>
        <begin position="375"/>
        <end position="402"/>
    </location>
</feature>
<dbReference type="GO" id="GO:0003700">
    <property type="term" value="F:DNA-binding transcription factor activity"/>
    <property type="evidence" value="ECO:0007669"/>
    <property type="project" value="InterPro"/>
</dbReference>
<dbReference type="PROSITE" id="PS50217">
    <property type="entry name" value="BZIP"/>
    <property type="match status" value="1"/>
</dbReference>
<dbReference type="InterPro" id="IPR046347">
    <property type="entry name" value="bZIP_sf"/>
</dbReference>
<sequence>MSLDTPNSDIRRDANLTPSRFLLECGAFTPGFGLNLESYNPFDASYKFLNTGTPKAESNPFDISFRVPSSSVSVPNNVNQNQSSVNEGQKQQQTAVRGHQQQQRAFDRHPWADMMFDEVPMPMPHMSPGLSSASSTSSPTSPPLDSPPTHSSSLEQFPSITSQAQLDAHGYTNQSMFSFDTSKERQSGRFEYATTHSPRNPATINPSQAFSEQADLVQSGAALRSSHEDESDFEQPVEHDAHSDRHMSEYPEDSEMATELPGLRTQHGRQSSMMSNASANLMDDAQDSSGEPYAKKSKDRKAAPKTTKVSKTKKTADASSNKSKASGKPSSRKRSSQDQESPEVKRQKFLERNRMAASKCREKKRLQTMKTISDADEITVRNQQLHESLGELQEEVRFLKNQILAHRNCGCDVIQKFLQTSYDYNGSQSSPSPLASMHY</sequence>
<feature type="compositionally biased region" description="Basic and acidic residues" evidence="7">
    <location>
        <begin position="236"/>
        <end position="249"/>
    </location>
</feature>
<protein>
    <recommendedName>
        <fullName evidence="8">BZIP domain-containing protein</fullName>
    </recommendedName>
</protein>
<keyword evidence="4" id="KW-0804">Transcription</keyword>
<feature type="compositionally biased region" description="Basic and acidic residues" evidence="7">
    <location>
        <begin position="293"/>
        <end position="302"/>
    </location>
</feature>
<dbReference type="OrthoDB" id="295274at2759"/>
<dbReference type="EMBL" id="BQFW01000002">
    <property type="protein sequence ID" value="GJJ69579.1"/>
    <property type="molecule type" value="Genomic_DNA"/>
</dbReference>
<dbReference type="SMART" id="SM00338">
    <property type="entry name" value="BRLZ"/>
    <property type="match status" value="1"/>
</dbReference>
<organism evidence="9 10">
    <name type="scientific">Entomortierella parvispora</name>
    <dbReference type="NCBI Taxonomy" id="205924"/>
    <lineage>
        <taxon>Eukaryota</taxon>
        <taxon>Fungi</taxon>
        <taxon>Fungi incertae sedis</taxon>
        <taxon>Mucoromycota</taxon>
        <taxon>Mortierellomycotina</taxon>
        <taxon>Mortierellomycetes</taxon>
        <taxon>Mortierellales</taxon>
        <taxon>Mortierellaceae</taxon>
        <taxon>Entomortierella</taxon>
    </lineage>
</organism>
<dbReference type="InterPro" id="IPR004827">
    <property type="entry name" value="bZIP"/>
</dbReference>
<dbReference type="SUPFAM" id="SSF57959">
    <property type="entry name" value="Leucine zipper domain"/>
    <property type="match status" value="1"/>
</dbReference>
<dbReference type="Proteomes" id="UP000827284">
    <property type="component" value="Unassembled WGS sequence"/>
</dbReference>
<dbReference type="GO" id="GO:0003677">
    <property type="term" value="F:DNA binding"/>
    <property type="evidence" value="ECO:0007669"/>
    <property type="project" value="UniProtKB-KW"/>
</dbReference>
<evidence type="ECO:0000256" key="7">
    <source>
        <dbReference type="SAM" id="MobiDB-lite"/>
    </source>
</evidence>
<comment type="caution">
    <text evidence="9">The sequence shown here is derived from an EMBL/GenBank/DDBJ whole genome shotgun (WGS) entry which is preliminary data.</text>
</comment>
<evidence type="ECO:0000313" key="9">
    <source>
        <dbReference type="EMBL" id="GJJ69579.1"/>
    </source>
</evidence>
<name>A0A9P3LT48_9FUNG</name>
<evidence type="ECO:0000259" key="8">
    <source>
        <dbReference type="PROSITE" id="PS50217"/>
    </source>
</evidence>
<keyword evidence="5" id="KW-0539">Nucleus</keyword>
<evidence type="ECO:0000256" key="6">
    <source>
        <dbReference type="SAM" id="Coils"/>
    </source>
</evidence>
<feature type="compositionally biased region" description="Low complexity" evidence="7">
    <location>
        <begin position="317"/>
        <end position="329"/>
    </location>
</feature>
<accession>A0A9P3LT48</accession>
<gene>
    <name evidence="9" type="ORF">EMPS_01926</name>
</gene>